<dbReference type="EMBL" id="JBHSQL010000007">
    <property type="protein sequence ID" value="MFC6149747.1"/>
    <property type="molecule type" value="Genomic_DNA"/>
</dbReference>
<evidence type="ECO:0000313" key="2">
    <source>
        <dbReference type="Proteomes" id="UP001596097"/>
    </source>
</evidence>
<keyword evidence="2" id="KW-1185">Reference proteome</keyword>
<proteinExistence type="predicted"/>
<organism evidence="1 2">
    <name type="scientific">Mumia xiangluensis</name>
    <dbReference type="NCBI Taxonomy" id="1678900"/>
    <lineage>
        <taxon>Bacteria</taxon>
        <taxon>Bacillati</taxon>
        <taxon>Actinomycetota</taxon>
        <taxon>Actinomycetes</taxon>
        <taxon>Propionibacteriales</taxon>
        <taxon>Nocardioidaceae</taxon>
        <taxon>Mumia</taxon>
    </lineage>
</organism>
<name>A0ABW1QLL0_9ACTN</name>
<gene>
    <name evidence="1" type="ORF">ACFPYK_10095</name>
</gene>
<evidence type="ECO:0000313" key="1">
    <source>
        <dbReference type="EMBL" id="MFC6149747.1"/>
    </source>
</evidence>
<comment type="caution">
    <text evidence="1">The sequence shown here is derived from an EMBL/GenBank/DDBJ whole genome shotgun (WGS) entry which is preliminary data.</text>
</comment>
<dbReference type="RefSeq" id="WP_377036036.1">
    <property type="nucleotide sequence ID" value="NZ_JBHSQL010000007.1"/>
</dbReference>
<accession>A0ABW1QLL0</accession>
<reference evidence="2" key="1">
    <citation type="journal article" date="2019" name="Int. J. Syst. Evol. Microbiol.">
        <title>The Global Catalogue of Microorganisms (GCM) 10K type strain sequencing project: providing services to taxonomists for standard genome sequencing and annotation.</title>
        <authorList>
            <consortium name="The Broad Institute Genomics Platform"/>
            <consortium name="The Broad Institute Genome Sequencing Center for Infectious Disease"/>
            <person name="Wu L."/>
            <person name="Ma J."/>
        </authorList>
    </citation>
    <scope>NUCLEOTIDE SEQUENCE [LARGE SCALE GENOMIC DNA]</scope>
    <source>
        <strain evidence="2">CGMCC 4.7198</strain>
    </source>
</reference>
<dbReference type="Proteomes" id="UP001596097">
    <property type="component" value="Unassembled WGS sequence"/>
</dbReference>
<protein>
    <submittedName>
        <fullName evidence="1">Uncharacterized protein</fullName>
    </submittedName>
</protein>
<sequence>MTGIDRVIDALRKSQVEELVISDAVAGPVSSLAETKVWVGDKPLELSMHRDEIRKLSSGDARARRADLALGTAAAQQDAGITIVYGDAVDLTDGIGALLRWDPAKPSGVVDNG</sequence>